<evidence type="ECO:0000256" key="3">
    <source>
        <dbReference type="ARBA" id="ARBA00023239"/>
    </source>
</evidence>
<dbReference type="SUPFAM" id="SSF53686">
    <property type="entry name" value="Tryptophan synthase beta subunit-like PLP-dependent enzymes"/>
    <property type="match status" value="1"/>
</dbReference>
<evidence type="ECO:0000256" key="1">
    <source>
        <dbReference type="ARBA" id="ARBA00001933"/>
    </source>
</evidence>
<sequence>MPDHSFPQASAIEQAARQIDPVFTGTPLTSTASLDRTLGCRMLVKVETLGPLRCFKGRGTDWFVRGLDAEPGTELVTVSAGNFGQGVARAAASRGLRATVFAARAANPAKVEAMRALGAQVHLVGRDFDEAKEAALDHARAGGLRMVVDGDERAIAEGAGTIALEIERAVPQTVNAMVVPVGNGALAGGVGTWFRHASPGTEVVGVAAAGAPATARSWREGRLVETSSVDTIADGLAGRTAVAYAVDVMREVVHDLVEVDDELLVRAVRLVHEHLGLVAEPSGAAGLAAVLADPARYAGRTVATVLCGSNIDPARAREFLFG</sequence>
<keyword evidence="3 5" id="KW-0456">Lyase</keyword>
<dbReference type="EC" id="4.3.1.19" evidence="5"/>
<dbReference type="Gene3D" id="3.40.50.1100">
    <property type="match status" value="2"/>
</dbReference>
<feature type="domain" description="Tryptophan synthase beta chain-like PALP" evidence="4">
    <location>
        <begin position="21"/>
        <end position="308"/>
    </location>
</feature>
<dbReference type="RefSeq" id="WP_307250674.1">
    <property type="nucleotide sequence ID" value="NZ_JAUSQZ010000001.1"/>
</dbReference>
<dbReference type="GO" id="GO:0004794">
    <property type="term" value="F:threonine deaminase activity"/>
    <property type="evidence" value="ECO:0007669"/>
    <property type="project" value="UniProtKB-EC"/>
</dbReference>
<keyword evidence="2" id="KW-0663">Pyridoxal phosphate</keyword>
<evidence type="ECO:0000259" key="4">
    <source>
        <dbReference type="Pfam" id="PF00291"/>
    </source>
</evidence>
<dbReference type="Proteomes" id="UP001235712">
    <property type="component" value="Unassembled WGS sequence"/>
</dbReference>
<organism evidence="5 6">
    <name type="scientific">Kineosporia succinea</name>
    <dbReference type="NCBI Taxonomy" id="84632"/>
    <lineage>
        <taxon>Bacteria</taxon>
        <taxon>Bacillati</taxon>
        <taxon>Actinomycetota</taxon>
        <taxon>Actinomycetes</taxon>
        <taxon>Kineosporiales</taxon>
        <taxon>Kineosporiaceae</taxon>
        <taxon>Kineosporia</taxon>
    </lineage>
</organism>
<evidence type="ECO:0000313" key="6">
    <source>
        <dbReference type="Proteomes" id="UP001235712"/>
    </source>
</evidence>
<dbReference type="PANTHER" id="PTHR48078:SF6">
    <property type="entry name" value="L-THREONINE DEHYDRATASE CATABOLIC TDCB"/>
    <property type="match status" value="1"/>
</dbReference>
<dbReference type="InterPro" id="IPR001926">
    <property type="entry name" value="TrpB-like_PALP"/>
</dbReference>
<comment type="cofactor">
    <cofactor evidence="1">
        <name>pyridoxal 5'-phosphate</name>
        <dbReference type="ChEBI" id="CHEBI:597326"/>
    </cofactor>
</comment>
<dbReference type="InterPro" id="IPR036052">
    <property type="entry name" value="TrpB-like_PALP_sf"/>
</dbReference>
<dbReference type="EMBL" id="JAUSQZ010000001">
    <property type="protein sequence ID" value="MDP9831170.1"/>
    <property type="molecule type" value="Genomic_DNA"/>
</dbReference>
<name>A0ABT9PGV4_9ACTN</name>
<gene>
    <name evidence="5" type="ORF">J2S57_006919</name>
</gene>
<evidence type="ECO:0000256" key="2">
    <source>
        <dbReference type="ARBA" id="ARBA00022898"/>
    </source>
</evidence>
<dbReference type="PANTHER" id="PTHR48078">
    <property type="entry name" value="THREONINE DEHYDRATASE, MITOCHONDRIAL-RELATED"/>
    <property type="match status" value="1"/>
</dbReference>
<protein>
    <submittedName>
        <fullName evidence="5">Threonine dehydratase</fullName>
        <ecNumber evidence="5">4.3.1.19</ecNumber>
    </submittedName>
</protein>
<comment type="caution">
    <text evidence="5">The sequence shown here is derived from an EMBL/GenBank/DDBJ whole genome shotgun (WGS) entry which is preliminary data.</text>
</comment>
<dbReference type="InterPro" id="IPR050147">
    <property type="entry name" value="Ser/Thr_Dehydratase"/>
</dbReference>
<reference evidence="5 6" key="1">
    <citation type="submission" date="2023-07" db="EMBL/GenBank/DDBJ databases">
        <title>Sequencing the genomes of 1000 actinobacteria strains.</title>
        <authorList>
            <person name="Klenk H.-P."/>
        </authorList>
    </citation>
    <scope>NUCLEOTIDE SEQUENCE [LARGE SCALE GENOMIC DNA]</scope>
    <source>
        <strain evidence="5 6">DSM 44388</strain>
    </source>
</reference>
<proteinExistence type="predicted"/>
<keyword evidence="6" id="KW-1185">Reference proteome</keyword>
<accession>A0ABT9PGV4</accession>
<dbReference type="Pfam" id="PF00291">
    <property type="entry name" value="PALP"/>
    <property type="match status" value="1"/>
</dbReference>
<evidence type="ECO:0000313" key="5">
    <source>
        <dbReference type="EMBL" id="MDP9831170.1"/>
    </source>
</evidence>